<dbReference type="Gene3D" id="3.30.565.10">
    <property type="entry name" value="Histidine kinase-like ATPase, C-terminal domain"/>
    <property type="match status" value="1"/>
</dbReference>
<proteinExistence type="predicted"/>
<keyword evidence="9" id="KW-0175">Coiled coil</keyword>
<dbReference type="InterPro" id="IPR050482">
    <property type="entry name" value="Sensor_HK_TwoCompSys"/>
</dbReference>
<dbReference type="EMBL" id="PYHR01000002">
    <property type="protein sequence ID" value="PWD50329.1"/>
    <property type="molecule type" value="Genomic_DNA"/>
</dbReference>
<evidence type="ECO:0000259" key="11">
    <source>
        <dbReference type="SMART" id="SM00387"/>
    </source>
</evidence>
<keyword evidence="4" id="KW-0808">Transferase</keyword>
<dbReference type="RefSeq" id="WP_109228711.1">
    <property type="nucleotide sequence ID" value="NZ_PYHR01000002.1"/>
</dbReference>
<dbReference type="OrthoDB" id="144293at2"/>
<keyword evidence="10" id="KW-0472">Membrane</keyword>
<feature type="coiled-coil region" evidence="9">
    <location>
        <begin position="151"/>
        <end position="185"/>
    </location>
</feature>
<gene>
    <name evidence="12" type="ORF">C8046_06330</name>
</gene>
<keyword evidence="8" id="KW-0902">Two-component regulatory system</keyword>
<dbReference type="Proteomes" id="UP000245166">
    <property type="component" value="Unassembled WGS sequence"/>
</dbReference>
<evidence type="ECO:0000313" key="12">
    <source>
        <dbReference type="EMBL" id="PWD50329.1"/>
    </source>
</evidence>
<keyword evidence="10" id="KW-0812">Transmembrane</keyword>
<dbReference type="EC" id="2.7.13.3" evidence="2"/>
<dbReference type="Pfam" id="PF02518">
    <property type="entry name" value="HATPase_c"/>
    <property type="match status" value="1"/>
</dbReference>
<keyword evidence="7" id="KW-0067">ATP-binding</keyword>
<dbReference type="AlphaFoldDB" id="A0A2U1ZTL1"/>
<evidence type="ECO:0000256" key="2">
    <source>
        <dbReference type="ARBA" id="ARBA00012438"/>
    </source>
</evidence>
<evidence type="ECO:0000256" key="7">
    <source>
        <dbReference type="ARBA" id="ARBA00022840"/>
    </source>
</evidence>
<dbReference type="InterPro" id="IPR003594">
    <property type="entry name" value="HATPase_dom"/>
</dbReference>
<feature type="transmembrane region" description="Helical" evidence="10">
    <location>
        <begin position="130"/>
        <end position="149"/>
    </location>
</feature>
<dbReference type="PANTHER" id="PTHR24421:SF10">
    <property type="entry name" value="NITRATE_NITRITE SENSOR PROTEIN NARQ"/>
    <property type="match status" value="1"/>
</dbReference>
<reference evidence="12 13" key="1">
    <citation type="submission" date="2018-03" db="EMBL/GenBank/DDBJ databases">
        <title>Genome assembly of novel Miniimonas species PCH200.</title>
        <authorList>
            <person name="Thakur V."/>
            <person name="Kumar V."/>
            <person name="Singh D."/>
        </authorList>
    </citation>
    <scope>NUCLEOTIDE SEQUENCE [LARGE SCALE GENOMIC DNA]</scope>
    <source>
        <strain evidence="12 13">PCH200</strain>
    </source>
</reference>
<keyword evidence="13" id="KW-1185">Reference proteome</keyword>
<dbReference type="SMART" id="SM00387">
    <property type="entry name" value="HATPase_c"/>
    <property type="match status" value="1"/>
</dbReference>
<comment type="catalytic activity">
    <reaction evidence="1">
        <text>ATP + protein L-histidine = ADP + protein N-phospho-L-histidine.</text>
        <dbReference type="EC" id="2.7.13.3"/>
    </reaction>
</comment>
<name>A0A2U1ZTL1_9MICO</name>
<evidence type="ECO:0000256" key="3">
    <source>
        <dbReference type="ARBA" id="ARBA00022553"/>
    </source>
</evidence>
<organism evidence="12 13">
    <name type="scientific">Serinibacter arcticus</name>
    <dbReference type="NCBI Taxonomy" id="1655435"/>
    <lineage>
        <taxon>Bacteria</taxon>
        <taxon>Bacillati</taxon>
        <taxon>Actinomycetota</taxon>
        <taxon>Actinomycetes</taxon>
        <taxon>Micrococcales</taxon>
        <taxon>Beutenbergiaceae</taxon>
        <taxon>Serinibacter</taxon>
    </lineage>
</organism>
<evidence type="ECO:0000313" key="13">
    <source>
        <dbReference type="Proteomes" id="UP000245166"/>
    </source>
</evidence>
<dbReference type="PANTHER" id="PTHR24421">
    <property type="entry name" value="NITRATE/NITRITE SENSOR PROTEIN NARX-RELATED"/>
    <property type="match status" value="1"/>
</dbReference>
<evidence type="ECO:0000256" key="4">
    <source>
        <dbReference type="ARBA" id="ARBA00022679"/>
    </source>
</evidence>
<evidence type="ECO:0000256" key="8">
    <source>
        <dbReference type="ARBA" id="ARBA00023012"/>
    </source>
</evidence>
<dbReference type="GO" id="GO:0000155">
    <property type="term" value="F:phosphorelay sensor kinase activity"/>
    <property type="evidence" value="ECO:0007669"/>
    <property type="project" value="InterPro"/>
</dbReference>
<dbReference type="GO" id="GO:0005524">
    <property type="term" value="F:ATP binding"/>
    <property type="evidence" value="ECO:0007669"/>
    <property type="project" value="UniProtKB-KW"/>
</dbReference>
<keyword evidence="10" id="KW-1133">Transmembrane helix</keyword>
<feature type="transmembrane region" description="Helical" evidence="10">
    <location>
        <begin position="7"/>
        <end position="25"/>
    </location>
</feature>
<dbReference type="Pfam" id="PF07730">
    <property type="entry name" value="HisKA_3"/>
    <property type="match status" value="1"/>
</dbReference>
<dbReference type="CDD" id="cd16917">
    <property type="entry name" value="HATPase_UhpB-NarQ-NarX-like"/>
    <property type="match status" value="1"/>
</dbReference>
<keyword evidence="5" id="KW-0547">Nucleotide-binding</keyword>
<keyword evidence="6" id="KW-0418">Kinase</keyword>
<dbReference type="SUPFAM" id="SSF55874">
    <property type="entry name" value="ATPase domain of HSP90 chaperone/DNA topoisomerase II/histidine kinase"/>
    <property type="match status" value="1"/>
</dbReference>
<feature type="domain" description="Histidine kinase/HSP90-like ATPase" evidence="11">
    <location>
        <begin position="286"/>
        <end position="407"/>
    </location>
</feature>
<dbReference type="GO" id="GO:0046983">
    <property type="term" value="F:protein dimerization activity"/>
    <property type="evidence" value="ECO:0007669"/>
    <property type="project" value="InterPro"/>
</dbReference>
<dbReference type="Gene3D" id="1.20.5.1930">
    <property type="match status" value="1"/>
</dbReference>
<dbReference type="InterPro" id="IPR011712">
    <property type="entry name" value="Sig_transdc_His_kin_sub3_dim/P"/>
</dbReference>
<evidence type="ECO:0000256" key="6">
    <source>
        <dbReference type="ARBA" id="ARBA00022777"/>
    </source>
</evidence>
<protein>
    <recommendedName>
        <fullName evidence="2">histidine kinase</fullName>
        <ecNumber evidence="2">2.7.13.3</ecNumber>
    </recommendedName>
</protein>
<evidence type="ECO:0000256" key="5">
    <source>
        <dbReference type="ARBA" id="ARBA00022741"/>
    </source>
</evidence>
<feature type="transmembrane region" description="Helical" evidence="10">
    <location>
        <begin position="62"/>
        <end position="86"/>
    </location>
</feature>
<keyword evidence="3" id="KW-0597">Phosphoprotein</keyword>
<comment type="caution">
    <text evidence="12">The sequence shown here is derived from an EMBL/GenBank/DDBJ whole genome shotgun (WGS) entry which is preliminary data.</text>
</comment>
<dbReference type="InterPro" id="IPR036890">
    <property type="entry name" value="HATPase_C_sf"/>
</dbReference>
<sequence>MNITSRWWDVAIVGACLATIGVATLDERPDPLSLLAVVGLLALVLVHVVVGHRALRQKETPLVHVVTAAIVVAFGIGMAGSGTVAIAQTVLYPALWAMSSTWTRGVLRSCLLAVALVVGAGLGRQDWGEALITAAISLVFSIAVGTWIIRIAEHVEERDALLDQLRAAQADVAALERAAGVEQERARVAREIHDTIAQSLTGLVMAVQRAQGALVPGAAPPPSTAHDLDVVAELAQDALREARALVVDYARPTALTDSLERVTSSFSRETGVRLELRIDVADLPREHEVVVLRTVQEALANVRKHAHASRVWVGVGTTAPEDDGPSGHPGPVDVHVAATAPSGLWVEVDDDGIGPGDGVDAVADAAGTSGFGLSGLHDRLALVGGWVTFGPRRPRGSRLRAHIPRSHP</sequence>
<evidence type="ECO:0000256" key="9">
    <source>
        <dbReference type="SAM" id="Coils"/>
    </source>
</evidence>
<dbReference type="GO" id="GO:0016020">
    <property type="term" value="C:membrane"/>
    <property type="evidence" value="ECO:0007669"/>
    <property type="project" value="InterPro"/>
</dbReference>
<accession>A0A2U1ZTL1</accession>
<evidence type="ECO:0000256" key="1">
    <source>
        <dbReference type="ARBA" id="ARBA00000085"/>
    </source>
</evidence>
<feature type="transmembrane region" description="Helical" evidence="10">
    <location>
        <begin position="31"/>
        <end position="50"/>
    </location>
</feature>
<evidence type="ECO:0000256" key="10">
    <source>
        <dbReference type="SAM" id="Phobius"/>
    </source>
</evidence>
<feature type="transmembrane region" description="Helical" evidence="10">
    <location>
        <begin position="106"/>
        <end position="123"/>
    </location>
</feature>